<dbReference type="PANTHER" id="PTHR33463">
    <property type="entry name" value="NB-ARC DOMAIN-CONTAINING PROTEIN-RELATED"/>
    <property type="match status" value="1"/>
</dbReference>
<evidence type="ECO:0000256" key="3">
    <source>
        <dbReference type="ARBA" id="ARBA00022840"/>
    </source>
</evidence>
<sequence>MFMSRVVLTDVLGFNWWIERPVCSNLGEGGASLLFPRIYSPLVLYFVLLLIIFSRERMEVIISIVGSLAAKAAEYAVDPLARQLSYLFKPRSKFLNLRTKVQELKDARERVQQSVNSATRKGDVIFDDVQRWLTVVDEKISEEAATQLQDDEGNATKRCFAGFCPDFKSRYPLSNKADKEANAIAQLLTQKDNFDGVSCPSEPKGMDTIRSVKEYEAFESRRDAFDGVMAAMKDDTVSIIGVYGMGGVGKTTLVKEAFKQAKEEQLFNEVILVAINQTPNMLNIQKEIAEKLGLTIYEENIDMRATRLRERLKKEKRVLIVLDDIWVTLDLEALGIPSRDEHKGCKILVTSRRLDVLEYLNSQPNISIETLKEDEAWNLFKKMAGLVEGSEFQSTAVKVAKRCAGLPIAIATIAKALKPKKNLFEWKDALRQLSQPSERNFKGIPKDAYSAIELSYMFLDAEELRPIFLLCSVMAHDADVEDLLRYAIGLGFIHNLNTIEASRDRVLTLLQGIYIG</sequence>
<keyword evidence="1" id="KW-0547">Nucleotide-binding</keyword>
<feature type="domain" description="NB-ARC" evidence="5">
    <location>
        <begin position="232"/>
        <end position="384"/>
    </location>
</feature>
<evidence type="ECO:0000256" key="4">
    <source>
        <dbReference type="SAM" id="Coils"/>
    </source>
</evidence>
<dbReference type="InterPro" id="IPR042197">
    <property type="entry name" value="Apaf_helical"/>
</dbReference>
<accession>A0ABR2C5E9</accession>
<reference evidence="6 7" key="1">
    <citation type="journal article" date="2024" name="G3 (Bethesda)">
        <title>Genome assembly of Hibiscus sabdariffa L. provides insights into metabolisms of medicinal natural products.</title>
        <authorList>
            <person name="Kim T."/>
        </authorList>
    </citation>
    <scope>NUCLEOTIDE SEQUENCE [LARGE SCALE GENOMIC DNA]</scope>
    <source>
        <strain evidence="6">TK-2024</strain>
        <tissue evidence="6">Old leaves</tissue>
    </source>
</reference>
<dbReference type="EMBL" id="JBBPBM010000066">
    <property type="protein sequence ID" value="KAK8514630.1"/>
    <property type="molecule type" value="Genomic_DNA"/>
</dbReference>
<dbReference type="Gene3D" id="3.40.50.300">
    <property type="entry name" value="P-loop containing nucleotide triphosphate hydrolases"/>
    <property type="match status" value="1"/>
</dbReference>
<keyword evidence="4" id="KW-0175">Coiled coil</keyword>
<organism evidence="6 7">
    <name type="scientific">Hibiscus sabdariffa</name>
    <name type="common">roselle</name>
    <dbReference type="NCBI Taxonomy" id="183260"/>
    <lineage>
        <taxon>Eukaryota</taxon>
        <taxon>Viridiplantae</taxon>
        <taxon>Streptophyta</taxon>
        <taxon>Embryophyta</taxon>
        <taxon>Tracheophyta</taxon>
        <taxon>Spermatophyta</taxon>
        <taxon>Magnoliopsida</taxon>
        <taxon>eudicotyledons</taxon>
        <taxon>Gunneridae</taxon>
        <taxon>Pentapetalae</taxon>
        <taxon>rosids</taxon>
        <taxon>malvids</taxon>
        <taxon>Malvales</taxon>
        <taxon>Malvaceae</taxon>
        <taxon>Malvoideae</taxon>
        <taxon>Hibiscus</taxon>
    </lineage>
</organism>
<dbReference type="SUPFAM" id="SSF52540">
    <property type="entry name" value="P-loop containing nucleoside triphosphate hydrolases"/>
    <property type="match status" value="1"/>
</dbReference>
<dbReference type="Pfam" id="PF00931">
    <property type="entry name" value="NB-ARC"/>
    <property type="match status" value="1"/>
</dbReference>
<dbReference type="Gene3D" id="1.10.8.430">
    <property type="entry name" value="Helical domain of apoptotic protease-activating factors"/>
    <property type="match status" value="1"/>
</dbReference>
<dbReference type="PRINTS" id="PR00364">
    <property type="entry name" value="DISEASERSIST"/>
</dbReference>
<keyword evidence="3" id="KW-0067">ATP-binding</keyword>
<protein>
    <recommendedName>
        <fullName evidence="5">NB-ARC domain-containing protein</fullName>
    </recommendedName>
</protein>
<proteinExistence type="predicted"/>
<evidence type="ECO:0000313" key="7">
    <source>
        <dbReference type="Proteomes" id="UP001472677"/>
    </source>
</evidence>
<evidence type="ECO:0000313" key="6">
    <source>
        <dbReference type="EMBL" id="KAK8514630.1"/>
    </source>
</evidence>
<comment type="caution">
    <text evidence="6">The sequence shown here is derived from an EMBL/GenBank/DDBJ whole genome shotgun (WGS) entry which is preliminary data.</text>
</comment>
<evidence type="ECO:0000256" key="2">
    <source>
        <dbReference type="ARBA" id="ARBA00022821"/>
    </source>
</evidence>
<dbReference type="InterPro" id="IPR050905">
    <property type="entry name" value="Plant_NBS-LRR"/>
</dbReference>
<keyword evidence="7" id="KW-1185">Reference proteome</keyword>
<feature type="coiled-coil region" evidence="4">
    <location>
        <begin position="94"/>
        <end position="121"/>
    </location>
</feature>
<evidence type="ECO:0000256" key="1">
    <source>
        <dbReference type="ARBA" id="ARBA00022741"/>
    </source>
</evidence>
<keyword evidence="2" id="KW-0611">Plant defense</keyword>
<dbReference type="Proteomes" id="UP001472677">
    <property type="component" value="Unassembled WGS sequence"/>
</dbReference>
<dbReference type="InterPro" id="IPR027417">
    <property type="entry name" value="P-loop_NTPase"/>
</dbReference>
<evidence type="ECO:0000259" key="5">
    <source>
        <dbReference type="Pfam" id="PF00931"/>
    </source>
</evidence>
<dbReference type="InterPro" id="IPR002182">
    <property type="entry name" value="NB-ARC"/>
</dbReference>
<dbReference type="PANTHER" id="PTHR33463:SF209">
    <property type="entry name" value="DISEASE RESISTANCE PROTEIN RPS2-LIKE"/>
    <property type="match status" value="1"/>
</dbReference>
<name>A0ABR2C5E9_9ROSI</name>
<gene>
    <name evidence="6" type="ORF">V6N12_057528</name>
</gene>